<accession>A0ACC3DQN2</accession>
<name>A0ACC3DQN2_9PEZI</name>
<gene>
    <name evidence="1" type="ORF">LTS18_006503</name>
</gene>
<dbReference type="EMBL" id="JAWDJW010001578">
    <property type="protein sequence ID" value="KAK3078836.1"/>
    <property type="molecule type" value="Genomic_DNA"/>
</dbReference>
<evidence type="ECO:0000313" key="2">
    <source>
        <dbReference type="Proteomes" id="UP001186974"/>
    </source>
</evidence>
<proteinExistence type="predicted"/>
<keyword evidence="2" id="KW-1185">Reference proteome</keyword>
<sequence>MRMAMTRENSPEAHSGGENGHSAVYVSEPMGSLYEVTRLRNIRSNQAKTAKRAEDEGPIDDFITKGVISEAEAEELYS</sequence>
<feature type="non-terminal residue" evidence="1">
    <location>
        <position position="78"/>
    </location>
</feature>
<protein>
    <submittedName>
        <fullName evidence="1">Uncharacterized protein</fullName>
    </submittedName>
</protein>
<evidence type="ECO:0000313" key="1">
    <source>
        <dbReference type="EMBL" id="KAK3078836.1"/>
    </source>
</evidence>
<reference evidence="1" key="1">
    <citation type="submission" date="2024-09" db="EMBL/GenBank/DDBJ databases">
        <title>Black Yeasts Isolated from many extreme environments.</title>
        <authorList>
            <person name="Coleine C."/>
            <person name="Stajich J.E."/>
            <person name="Selbmann L."/>
        </authorList>
    </citation>
    <scope>NUCLEOTIDE SEQUENCE</scope>
    <source>
        <strain evidence="1">CCFEE 5737</strain>
    </source>
</reference>
<dbReference type="Proteomes" id="UP001186974">
    <property type="component" value="Unassembled WGS sequence"/>
</dbReference>
<organism evidence="1 2">
    <name type="scientific">Coniosporium uncinatum</name>
    <dbReference type="NCBI Taxonomy" id="93489"/>
    <lineage>
        <taxon>Eukaryota</taxon>
        <taxon>Fungi</taxon>
        <taxon>Dikarya</taxon>
        <taxon>Ascomycota</taxon>
        <taxon>Pezizomycotina</taxon>
        <taxon>Dothideomycetes</taxon>
        <taxon>Dothideomycetes incertae sedis</taxon>
        <taxon>Coniosporium</taxon>
    </lineage>
</organism>
<comment type="caution">
    <text evidence="1">The sequence shown here is derived from an EMBL/GenBank/DDBJ whole genome shotgun (WGS) entry which is preliminary data.</text>
</comment>